<evidence type="ECO:0000313" key="2">
    <source>
        <dbReference type="EMBL" id="CCH45347.1"/>
    </source>
</evidence>
<dbReference type="PANTHER" id="PTHR31905:SF2">
    <property type="entry name" value="PROTEIN MIX23"/>
    <property type="match status" value="1"/>
</dbReference>
<evidence type="ECO:0000313" key="3">
    <source>
        <dbReference type="Proteomes" id="UP000009328"/>
    </source>
</evidence>
<dbReference type="InParanoid" id="K0KTK3"/>
<dbReference type="GO" id="GO:0005758">
    <property type="term" value="C:mitochondrial intermembrane space"/>
    <property type="evidence" value="ECO:0007669"/>
    <property type="project" value="InterPro"/>
</dbReference>
<dbReference type="EMBL" id="CAIF01000193">
    <property type="protein sequence ID" value="CCH45347.1"/>
    <property type="molecule type" value="Genomic_DNA"/>
</dbReference>
<evidence type="ECO:0000256" key="1">
    <source>
        <dbReference type="ARBA" id="ARBA00024204"/>
    </source>
</evidence>
<comment type="similarity">
    <text evidence="1">Belongs to the MIX23 family.</text>
</comment>
<accession>K0KTK3</accession>
<dbReference type="InterPro" id="IPR019171">
    <property type="entry name" value="MIX23"/>
</dbReference>
<protein>
    <submittedName>
        <fullName evidence="2">Uncharacterized protein</fullName>
    </submittedName>
</protein>
<reference evidence="2 3" key="1">
    <citation type="journal article" date="2012" name="Eukaryot. Cell">
        <title>Draft genome sequence of Wickerhamomyces ciferrii NRRL Y-1031 F-60-10.</title>
        <authorList>
            <person name="Schneider J."/>
            <person name="Andrea H."/>
            <person name="Blom J."/>
            <person name="Jaenicke S."/>
            <person name="Ruckert C."/>
            <person name="Schorsch C."/>
            <person name="Szczepanowski R."/>
            <person name="Farwick M."/>
            <person name="Goesmann A."/>
            <person name="Puhler A."/>
            <person name="Schaffer S."/>
            <person name="Tauch A."/>
            <person name="Kohler T."/>
            <person name="Brinkrolf K."/>
        </authorList>
    </citation>
    <scope>NUCLEOTIDE SEQUENCE [LARGE SCALE GENOMIC DNA]</scope>
    <source>
        <strain evidence="3">ATCC 14091 / BCRC 22168 / CBS 111 / JCM 3599 / NBRC 0793 / NRRL Y-1031 F-60-10</strain>
    </source>
</reference>
<dbReference type="eggNOG" id="KOG4613">
    <property type="taxonomic scope" value="Eukaryota"/>
</dbReference>
<dbReference type="FunCoup" id="K0KTK3">
    <property type="interactions" value="20"/>
</dbReference>
<proteinExistence type="inferred from homology"/>
<sequence length="181" mass="20827">MSLWNAKDADGFPQAPILPELSRDVCLNPKGLRSFLQLSRANTDDVVKQRLNSLLNSGKRPKEELCEEFTHGIMYKSWKDRLSAIEYCNGQSVELEREIESHQEAELQGKDIDPRIDPYAAADFQELKNSKYNQLRQLQNWVKNEKLIEDIVQNRSTGILNDVCVSSRLANQFQDWSASQK</sequence>
<dbReference type="HOGENOM" id="CLU_118733_0_0_1"/>
<organism evidence="2 3">
    <name type="scientific">Wickerhamomyces ciferrii (strain ATCC 14091 / BCRC 22168 / CBS 111 / JCM 3599 / NBRC 0793 / NRRL Y-1031 F-60-10)</name>
    <name type="common">Yeast</name>
    <name type="synonym">Pichia ciferrii</name>
    <dbReference type="NCBI Taxonomy" id="1206466"/>
    <lineage>
        <taxon>Eukaryota</taxon>
        <taxon>Fungi</taxon>
        <taxon>Dikarya</taxon>
        <taxon>Ascomycota</taxon>
        <taxon>Saccharomycotina</taxon>
        <taxon>Saccharomycetes</taxon>
        <taxon>Phaffomycetales</taxon>
        <taxon>Wickerhamomycetaceae</taxon>
        <taxon>Wickerhamomyces</taxon>
    </lineage>
</organism>
<dbReference type="Pfam" id="PF09774">
    <property type="entry name" value="MIX23"/>
    <property type="match status" value="1"/>
</dbReference>
<comment type="caution">
    <text evidence="2">The sequence shown here is derived from an EMBL/GenBank/DDBJ whole genome shotgun (WGS) entry which is preliminary data.</text>
</comment>
<keyword evidence="3" id="KW-1185">Reference proteome</keyword>
<dbReference type="PANTHER" id="PTHR31905">
    <property type="entry name" value="COILED-COIL DOMAIN-CONTAINING PROTEIN 58"/>
    <property type="match status" value="1"/>
</dbReference>
<dbReference type="AlphaFoldDB" id="K0KTK3"/>
<name>K0KTK3_WICCF</name>
<gene>
    <name evidence="2" type="ORF">BN7_4929</name>
</gene>
<dbReference type="Proteomes" id="UP000009328">
    <property type="component" value="Unassembled WGS sequence"/>
</dbReference>